<feature type="chain" id="PRO_5035781238" description="Cytochrome b561 domain-containing protein" evidence="9">
    <location>
        <begin position="28"/>
        <end position="232"/>
    </location>
</feature>
<evidence type="ECO:0000256" key="3">
    <source>
        <dbReference type="ARBA" id="ARBA00022692"/>
    </source>
</evidence>
<reference evidence="11" key="1">
    <citation type="submission" date="2021-08" db="EMBL/GenBank/DDBJ databases">
        <title>WGS assembly of Ceratopteris richardii.</title>
        <authorList>
            <person name="Marchant D.B."/>
            <person name="Chen G."/>
            <person name="Jenkins J."/>
            <person name="Shu S."/>
            <person name="Leebens-Mack J."/>
            <person name="Grimwood J."/>
            <person name="Schmutz J."/>
            <person name="Soltis P."/>
            <person name="Soltis D."/>
            <person name="Chen Z.-H."/>
        </authorList>
    </citation>
    <scope>NUCLEOTIDE SEQUENCE</scope>
    <source>
        <strain evidence="11">Whitten #5841</strain>
        <tissue evidence="11">Leaf</tissue>
    </source>
</reference>
<keyword evidence="7" id="KW-0408">Iron</keyword>
<dbReference type="InterPro" id="IPR006593">
    <property type="entry name" value="Cyt_b561/ferric_Rdtase_TM"/>
</dbReference>
<evidence type="ECO:0000256" key="7">
    <source>
        <dbReference type="PIRSR" id="PIRSR037471-1"/>
    </source>
</evidence>
<keyword evidence="7" id="KW-0479">Metal-binding</keyword>
<feature type="transmembrane region" description="Helical" evidence="8">
    <location>
        <begin position="75"/>
        <end position="96"/>
    </location>
</feature>
<dbReference type="Pfam" id="PF03188">
    <property type="entry name" value="Cytochrom_B561"/>
    <property type="match status" value="1"/>
</dbReference>
<keyword evidence="5 8" id="KW-1133">Transmembrane helix</keyword>
<keyword evidence="9" id="KW-0732">Signal</keyword>
<evidence type="ECO:0000256" key="9">
    <source>
        <dbReference type="SAM" id="SignalP"/>
    </source>
</evidence>
<accession>A0A8T2TQ93</accession>
<evidence type="ECO:0000256" key="6">
    <source>
        <dbReference type="ARBA" id="ARBA00023136"/>
    </source>
</evidence>
<dbReference type="PANTHER" id="PTHR23130">
    <property type="entry name" value="CYTOCHROME B561 AND DOMON DOMAIN-CONTAINING PROTEIN"/>
    <property type="match status" value="1"/>
</dbReference>
<feature type="binding site" description="axial binding residue" evidence="7">
    <location>
        <position position="150"/>
    </location>
    <ligand>
        <name>heme b</name>
        <dbReference type="ChEBI" id="CHEBI:60344"/>
        <label>1</label>
    </ligand>
    <ligandPart>
        <name>Fe</name>
        <dbReference type="ChEBI" id="CHEBI:18248"/>
    </ligandPart>
</feature>
<feature type="signal peptide" evidence="9">
    <location>
        <begin position="1"/>
        <end position="27"/>
    </location>
</feature>
<dbReference type="OrthoDB" id="2419613at2759"/>
<gene>
    <name evidence="11" type="ORF">KP509_11G015800</name>
</gene>
<keyword evidence="3 8" id="KW-0812">Transmembrane</keyword>
<keyword evidence="12" id="KW-1185">Reference proteome</keyword>
<evidence type="ECO:0000256" key="8">
    <source>
        <dbReference type="SAM" id="Phobius"/>
    </source>
</evidence>
<dbReference type="PANTHER" id="PTHR23130:SF60">
    <property type="entry name" value="CYTOCHROME B561 AND DOMON DOMAIN-CONTAINING PROTEIN"/>
    <property type="match status" value="1"/>
</dbReference>
<dbReference type="Proteomes" id="UP000825935">
    <property type="component" value="Chromosome 11"/>
</dbReference>
<feature type="binding site" description="axial binding residue" evidence="7">
    <location>
        <position position="46"/>
    </location>
    <ligand>
        <name>heme b</name>
        <dbReference type="ChEBI" id="CHEBI:60344"/>
        <label>1</label>
    </ligand>
    <ligandPart>
        <name>Fe</name>
        <dbReference type="ChEBI" id="CHEBI:18248"/>
    </ligandPart>
</feature>
<keyword evidence="4" id="KW-0249">Electron transport</keyword>
<comment type="subcellular location">
    <subcellularLocation>
        <location evidence="1">Membrane</location>
    </subcellularLocation>
</comment>
<evidence type="ECO:0000313" key="12">
    <source>
        <dbReference type="Proteomes" id="UP000825935"/>
    </source>
</evidence>
<feature type="transmembrane region" description="Helical" evidence="8">
    <location>
        <begin position="51"/>
        <end position="68"/>
    </location>
</feature>
<dbReference type="GO" id="GO:0046872">
    <property type="term" value="F:metal ion binding"/>
    <property type="evidence" value="ECO:0007669"/>
    <property type="project" value="UniProtKB-KW"/>
</dbReference>
<dbReference type="PIRSF" id="PIRSF037471">
    <property type="entry name" value="UCP037471"/>
    <property type="match status" value="1"/>
</dbReference>
<dbReference type="PROSITE" id="PS50939">
    <property type="entry name" value="CYTOCHROME_B561"/>
    <property type="match status" value="1"/>
</dbReference>
<dbReference type="EMBL" id="CM035416">
    <property type="protein sequence ID" value="KAH7424618.1"/>
    <property type="molecule type" value="Genomic_DNA"/>
</dbReference>
<evidence type="ECO:0000256" key="1">
    <source>
        <dbReference type="ARBA" id="ARBA00004370"/>
    </source>
</evidence>
<dbReference type="SMART" id="SM00665">
    <property type="entry name" value="B561"/>
    <property type="match status" value="1"/>
</dbReference>
<feature type="binding site" description="axial binding residue" evidence="7">
    <location>
        <position position="114"/>
    </location>
    <ligand>
        <name>heme b</name>
        <dbReference type="ChEBI" id="CHEBI:60344"/>
        <label>1</label>
    </ligand>
    <ligandPart>
        <name>Fe</name>
        <dbReference type="ChEBI" id="CHEBI:18248"/>
    </ligandPart>
</feature>
<feature type="transmembrane region" description="Helical" evidence="8">
    <location>
        <begin position="181"/>
        <end position="204"/>
    </location>
</feature>
<proteinExistence type="predicted"/>
<feature type="transmembrane region" description="Helical" evidence="8">
    <location>
        <begin position="116"/>
        <end position="134"/>
    </location>
</feature>
<dbReference type="GO" id="GO:0016020">
    <property type="term" value="C:membrane"/>
    <property type="evidence" value="ECO:0007669"/>
    <property type="project" value="UniProtKB-SubCell"/>
</dbReference>
<feature type="domain" description="Cytochrome b561" evidence="10">
    <location>
        <begin position="9"/>
        <end position="206"/>
    </location>
</feature>
<feature type="transmembrane region" description="Helical" evidence="8">
    <location>
        <begin position="146"/>
        <end position="166"/>
    </location>
</feature>
<evidence type="ECO:0000256" key="5">
    <source>
        <dbReference type="ARBA" id="ARBA00022989"/>
    </source>
</evidence>
<organism evidence="11 12">
    <name type="scientific">Ceratopteris richardii</name>
    <name type="common">Triangle waterfern</name>
    <dbReference type="NCBI Taxonomy" id="49495"/>
    <lineage>
        <taxon>Eukaryota</taxon>
        <taxon>Viridiplantae</taxon>
        <taxon>Streptophyta</taxon>
        <taxon>Embryophyta</taxon>
        <taxon>Tracheophyta</taxon>
        <taxon>Polypodiopsida</taxon>
        <taxon>Polypodiidae</taxon>
        <taxon>Polypodiales</taxon>
        <taxon>Pteridineae</taxon>
        <taxon>Pteridaceae</taxon>
        <taxon>Parkerioideae</taxon>
        <taxon>Ceratopteris</taxon>
    </lineage>
</organism>
<evidence type="ECO:0000256" key="4">
    <source>
        <dbReference type="ARBA" id="ARBA00022982"/>
    </source>
</evidence>
<dbReference type="InterPro" id="IPR017214">
    <property type="entry name" value="UCP037471"/>
</dbReference>
<sequence length="232" mass="25060">MACSLSRCPSFSIRLLCISLLWTSAAAADAGGGKQRESSDVLLNAHAVLNTVGWGILLPCGVIAARYLKPFADPAWFYAHITLQIFGYALGVAGWITGLNLDDEDAKGGDPGKHGAIGGVLFGICTLQMLALFLRPKKDHKIRKFWNLYHYSLAASILILGIINIFEGFEIMSPPAKWRGAYIGILVALGGIAIMLEIVTWIYVCRKKRYSEAALHGATVGGTYQFEKGALG</sequence>
<evidence type="ECO:0000259" key="10">
    <source>
        <dbReference type="PROSITE" id="PS50939"/>
    </source>
</evidence>
<protein>
    <recommendedName>
        <fullName evidence="10">Cytochrome b561 domain-containing protein</fullName>
    </recommendedName>
</protein>
<feature type="binding site" description="axial binding residue" evidence="7">
    <location>
        <position position="80"/>
    </location>
    <ligand>
        <name>heme b</name>
        <dbReference type="ChEBI" id="CHEBI:60344"/>
        <label>1</label>
    </ligand>
    <ligandPart>
        <name>Fe</name>
        <dbReference type="ChEBI" id="CHEBI:18248"/>
    </ligandPart>
</feature>
<evidence type="ECO:0000313" key="11">
    <source>
        <dbReference type="EMBL" id="KAH7424618.1"/>
    </source>
</evidence>
<keyword evidence="2" id="KW-0813">Transport</keyword>
<dbReference type="OMA" id="DQWRIAY"/>
<comment type="caution">
    <text evidence="11">The sequence shown here is derived from an EMBL/GenBank/DDBJ whole genome shotgun (WGS) entry which is preliminary data.</text>
</comment>
<dbReference type="Gene3D" id="1.20.120.1770">
    <property type="match status" value="1"/>
</dbReference>
<dbReference type="CDD" id="cd08760">
    <property type="entry name" value="Cyt_b561_FRRS1_like"/>
    <property type="match status" value="1"/>
</dbReference>
<keyword evidence="6 8" id="KW-0472">Membrane</keyword>
<dbReference type="AlphaFoldDB" id="A0A8T2TQ93"/>
<name>A0A8T2TQ93_CERRI</name>
<evidence type="ECO:0000256" key="2">
    <source>
        <dbReference type="ARBA" id="ARBA00022448"/>
    </source>
</evidence>